<dbReference type="PANTHER" id="PTHR43459:SF1">
    <property type="entry name" value="EG:BACN32G11.4 PROTEIN"/>
    <property type="match status" value="1"/>
</dbReference>
<organism evidence="1 2">
    <name type="scientific">Nonomuraea guangzhouensis</name>
    <dbReference type="NCBI Taxonomy" id="1291555"/>
    <lineage>
        <taxon>Bacteria</taxon>
        <taxon>Bacillati</taxon>
        <taxon>Actinomycetota</taxon>
        <taxon>Actinomycetes</taxon>
        <taxon>Streptosporangiales</taxon>
        <taxon>Streptosporangiaceae</taxon>
        <taxon>Nonomuraea</taxon>
    </lineage>
</organism>
<evidence type="ECO:0000313" key="1">
    <source>
        <dbReference type="EMBL" id="MFD1535403.1"/>
    </source>
</evidence>
<accession>A0ABW4FYB4</accession>
<dbReference type="CDD" id="cd06558">
    <property type="entry name" value="crotonase-like"/>
    <property type="match status" value="1"/>
</dbReference>
<name>A0ABW4FYB4_9ACTN</name>
<gene>
    <name evidence="1" type="primary">dpgB</name>
    <name evidence="1" type="ORF">ACFSJ0_00075</name>
</gene>
<keyword evidence="2" id="KW-1185">Reference proteome</keyword>
<dbReference type="GO" id="GO:0004300">
    <property type="term" value="F:enoyl-CoA hydratase activity"/>
    <property type="evidence" value="ECO:0007669"/>
    <property type="project" value="UniProtKB-EC"/>
</dbReference>
<dbReference type="InterPro" id="IPR001753">
    <property type="entry name" value="Enoyl-CoA_hydra/iso"/>
</dbReference>
<dbReference type="EC" id="4.2.1.17" evidence="1"/>
<dbReference type="EMBL" id="JBHUCM010000001">
    <property type="protein sequence ID" value="MFD1535403.1"/>
    <property type="molecule type" value="Genomic_DNA"/>
</dbReference>
<comment type="caution">
    <text evidence="1">The sequence shown here is derived from an EMBL/GenBank/DDBJ whole genome shotgun (WGS) entry which is preliminary data.</text>
</comment>
<dbReference type="InterPro" id="IPR053545">
    <property type="entry name" value="Enoyl-CoA_hydratase-like"/>
</dbReference>
<reference evidence="2" key="1">
    <citation type="journal article" date="2019" name="Int. J. Syst. Evol. Microbiol.">
        <title>The Global Catalogue of Microorganisms (GCM) 10K type strain sequencing project: providing services to taxonomists for standard genome sequencing and annotation.</title>
        <authorList>
            <consortium name="The Broad Institute Genomics Platform"/>
            <consortium name="The Broad Institute Genome Sequencing Center for Infectious Disease"/>
            <person name="Wu L."/>
            <person name="Ma J."/>
        </authorList>
    </citation>
    <scope>NUCLEOTIDE SEQUENCE [LARGE SCALE GENOMIC DNA]</scope>
    <source>
        <strain evidence="2">CGMCC 1.15399</strain>
    </source>
</reference>
<dbReference type="PANTHER" id="PTHR43459">
    <property type="entry name" value="ENOYL-COA HYDRATASE"/>
    <property type="match status" value="1"/>
</dbReference>
<dbReference type="NCBIfam" id="NF042431">
    <property type="entry name" value="EnCoAhydt_DpgB"/>
    <property type="match status" value="1"/>
</dbReference>
<dbReference type="Proteomes" id="UP001597097">
    <property type="component" value="Unassembled WGS sequence"/>
</dbReference>
<dbReference type="Pfam" id="PF00378">
    <property type="entry name" value="ECH_1"/>
    <property type="match status" value="1"/>
</dbReference>
<keyword evidence="1" id="KW-0456">Lyase</keyword>
<dbReference type="RefSeq" id="WP_219536924.1">
    <property type="nucleotide sequence ID" value="NZ_JAHKRM010000033.1"/>
</dbReference>
<protein>
    <submittedName>
        <fullName evidence="1">Enoyl-CoA-hydratase DpgB</fullName>
        <ecNumber evidence="1">4.2.1.17</ecNumber>
    </submittedName>
</protein>
<proteinExistence type="predicted"/>
<evidence type="ECO:0000313" key="2">
    <source>
        <dbReference type="Proteomes" id="UP001597097"/>
    </source>
</evidence>
<sequence>MVNTDLTPDAYRDALLLRVDGTRSLSAELVREVAALCDRADDHEGRGAVVVDVSGAPRGPWTDGLTVALVNKWERALRRLERLPIPTIAVASGDCGGAAFDVLLASDYRLAGTGTRLLLSVDSEATWPGMATYRLSQQLGAAPTRRTVLFGQPITAAEALSLHLVDELVDDAAEVWARVAQLAGSVTGSELAIRRQLMLNATMTSFEDALGVHLAACDRTLRRATARVDT</sequence>